<proteinExistence type="inferred from homology"/>
<comment type="similarity">
    <text evidence="2 11 12">Belongs to the ATPase A chain family.</text>
</comment>
<evidence type="ECO:0000256" key="7">
    <source>
        <dbReference type="ARBA" id="ARBA00022989"/>
    </source>
</evidence>
<feature type="transmembrane region" description="Helical" evidence="11">
    <location>
        <begin position="189"/>
        <end position="210"/>
    </location>
</feature>
<evidence type="ECO:0000256" key="12">
    <source>
        <dbReference type="RuleBase" id="RU000483"/>
    </source>
</evidence>
<keyword evidence="5 11" id="KW-0812">Transmembrane</keyword>
<dbReference type="InterPro" id="IPR000568">
    <property type="entry name" value="ATP_synth_F0_asu"/>
</dbReference>
<keyword evidence="9 11" id="KW-0472">Membrane</keyword>
<gene>
    <name evidence="11 14" type="primary">atpB</name>
    <name evidence="14" type="ORF">Prevot485_2390</name>
</gene>
<keyword evidence="10 11" id="KW-0066">ATP synthesis</keyword>
<evidence type="ECO:0000256" key="4">
    <source>
        <dbReference type="ARBA" id="ARBA00022547"/>
    </source>
</evidence>
<dbReference type="CDD" id="cd00310">
    <property type="entry name" value="ATP-synt_Fo_a_6"/>
    <property type="match status" value="1"/>
</dbReference>
<dbReference type="Gene3D" id="1.20.120.220">
    <property type="entry name" value="ATP synthase, F0 complex, subunit A"/>
    <property type="match status" value="1"/>
</dbReference>
<comment type="subcellular location">
    <subcellularLocation>
        <location evidence="11 12">Cell membrane</location>
        <topology evidence="11 12">Multi-pass membrane protein</topology>
    </subcellularLocation>
    <subcellularLocation>
        <location evidence="1">Membrane</location>
        <topology evidence="1">Multi-pass membrane protein</topology>
    </subcellularLocation>
</comment>
<dbReference type="Pfam" id="PF00119">
    <property type="entry name" value="ATP-synt_A"/>
    <property type="match status" value="1"/>
</dbReference>
<evidence type="ECO:0000256" key="3">
    <source>
        <dbReference type="ARBA" id="ARBA00022448"/>
    </source>
</evidence>
<dbReference type="AlphaFoldDB" id="A0A6G8F1H0"/>
<dbReference type="NCBIfam" id="TIGR01131">
    <property type="entry name" value="ATP_synt_6_or_A"/>
    <property type="match status" value="1"/>
</dbReference>
<evidence type="ECO:0000256" key="1">
    <source>
        <dbReference type="ARBA" id="ARBA00004141"/>
    </source>
</evidence>
<feature type="transmembrane region" description="Helical" evidence="11">
    <location>
        <begin position="323"/>
        <end position="351"/>
    </location>
</feature>
<evidence type="ECO:0000256" key="10">
    <source>
        <dbReference type="ARBA" id="ARBA00023310"/>
    </source>
</evidence>
<keyword evidence="3 11" id="KW-0813">Transport</keyword>
<comment type="function">
    <text evidence="11 12">Key component of the proton channel; it plays a direct role in the translocation of protons across the membrane.</text>
</comment>
<evidence type="ECO:0000313" key="14">
    <source>
        <dbReference type="EMBL" id="QIM10140.1"/>
    </source>
</evidence>
<evidence type="ECO:0000256" key="9">
    <source>
        <dbReference type="ARBA" id="ARBA00023136"/>
    </source>
</evidence>
<dbReference type="HAMAP" id="MF_01393">
    <property type="entry name" value="ATP_synth_a_bact"/>
    <property type="match status" value="1"/>
</dbReference>
<dbReference type="PANTHER" id="PTHR11410">
    <property type="entry name" value="ATP SYNTHASE SUBUNIT A"/>
    <property type="match status" value="1"/>
</dbReference>
<feature type="signal peptide" evidence="13">
    <location>
        <begin position="1"/>
        <end position="23"/>
    </location>
</feature>
<dbReference type="PANTHER" id="PTHR11410:SF0">
    <property type="entry name" value="ATP SYNTHASE SUBUNIT A"/>
    <property type="match status" value="1"/>
</dbReference>
<dbReference type="EMBL" id="MN990733">
    <property type="protein sequence ID" value="QIM10140.1"/>
    <property type="molecule type" value="Genomic_DNA"/>
</dbReference>
<dbReference type="InterPro" id="IPR045083">
    <property type="entry name" value="ATP_synth_F0_asu_bact/mt"/>
</dbReference>
<sequence>MNHIKYLLALMALAFVAALPAAAEGAEEKLNVSEIVVEHIKDSHEWHVTDIGGKPLVIHLPVIVNSSTGWHVFMTSEFAHEETAGMRKGPYNLALCEEGENAGKIVELDAAGNVTGLPLDISITKTVAVMFINVIILLLCVLGSARWYKRHKASDDAPKGFVGFVEMMVMYVVDEIIKPGVGRGYEKYTPYLLTCFFFIFTCNVMGLMPFPPGSGNVTGNIAVTFFLALCTFVIVQFSGNRHYWKDIFWPDVPTWLKAPIPIIPVIEFVGIFTKPFALMIRLFANMMAGHAIAVAITCIIFMMASAGMGMLVGMGALSVVMSIFMMCLECLVCFIQAMVFTMLSATFIGLARVEPEHE</sequence>
<keyword evidence="13" id="KW-0732">Signal</keyword>
<feature type="transmembrane region" description="Helical" evidence="11">
    <location>
        <begin position="160"/>
        <end position="177"/>
    </location>
</feature>
<evidence type="ECO:0000256" key="5">
    <source>
        <dbReference type="ARBA" id="ARBA00022692"/>
    </source>
</evidence>
<feature type="transmembrane region" description="Helical" evidence="11">
    <location>
        <begin position="258"/>
        <end position="280"/>
    </location>
</feature>
<dbReference type="GO" id="GO:0045259">
    <property type="term" value="C:proton-transporting ATP synthase complex"/>
    <property type="evidence" value="ECO:0007669"/>
    <property type="project" value="UniProtKB-KW"/>
</dbReference>
<keyword evidence="4 11" id="KW-0138">CF(0)</keyword>
<keyword evidence="7 11" id="KW-1133">Transmembrane helix</keyword>
<feature type="transmembrane region" description="Helical" evidence="11">
    <location>
        <begin position="292"/>
        <end position="317"/>
    </location>
</feature>
<dbReference type="PRINTS" id="PR00123">
    <property type="entry name" value="ATPASEA"/>
</dbReference>
<name>A0A6G8F1H0_9BACT</name>
<feature type="transmembrane region" description="Helical" evidence="11">
    <location>
        <begin position="217"/>
        <end position="238"/>
    </location>
</feature>
<feature type="transmembrane region" description="Helical" evidence="11">
    <location>
        <begin position="127"/>
        <end position="148"/>
    </location>
</feature>
<evidence type="ECO:0000256" key="11">
    <source>
        <dbReference type="HAMAP-Rule" id="MF_01393"/>
    </source>
</evidence>
<dbReference type="GO" id="GO:0005886">
    <property type="term" value="C:plasma membrane"/>
    <property type="evidence" value="ECO:0007669"/>
    <property type="project" value="UniProtKB-SubCell"/>
</dbReference>
<accession>A0A6G8F1H0</accession>
<evidence type="ECO:0000256" key="13">
    <source>
        <dbReference type="SAM" id="SignalP"/>
    </source>
</evidence>
<evidence type="ECO:0000256" key="6">
    <source>
        <dbReference type="ARBA" id="ARBA00022781"/>
    </source>
</evidence>
<organism evidence="14">
    <name type="scientific">uncultured Prevotella sp</name>
    <dbReference type="NCBI Taxonomy" id="159272"/>
    <lineage>
        <taxon>Bacteria</taxon>
        <taxon>Pseudomonadati</taxon>
        <taxon>Bacteroidota</taxon>
        <taxon>Bacteroidia</taxon>
        <taxon>Bacteroidales</taxon>
        <taxon>Prevotellaceae</taxon>
        <taxon>Prevotella</taxon>
        <taxon>environmental samples</taxon>
    </lineage>
</organism>
<keyword evidence="8 11" id="KW-0406">Ion transport</keyword>
<reference evidence="14" key="1">
    <citation type="journal article" date="2020" name="J. ISSAAS">
        <title>Lactobacilli and other gastrointestinal microbiota of Peromyscus leucopus, reservoir host for agents of Lyme disease and other zoonoses in North America.</title>
        <authorList>
            <person name="Milovic A."/>
            <person name="Bassam K."/>
            <person name="Shao H."/>
            <person name="Chatzistamou I."/>
            <person name="Tufts D.M."/>
            <person name="Diuk-Wasser M."/>
            <person name="Barbour A.G."/>
        </authorList>
    </citation>
    <scope>NUCLEOTIDE SEQUENCE</scope>
    <source>
        <strain evidence="14">LL70</strain>
    </source>
</reference>
<keyword evidence="6 11" id="KW-0375">Hydrogen ion transport</keyword>
<dbReference type="InterPro" id="IPR035908">
    <property type="entry name" value="F0_ATP_A_sf"/>
</dbReference>
<dbReference type="GO" id="GO:0046933">
    <property type="term" value="F:proton-transporting ATP synthase activity, rotational mechanism"/>
    <property type="evidence" value="ECO:0007669"/>
    <property type="project" value="UniProtKB-UniRule"/>
</dbReference>
<protein>
    <recommendedName>
        <fullName evidence="11 12">ATP synthase subunit a</fullName>
    </recommendedName>
    <alternativeName>
        <fullName evidence="11">ATP synthase F0 sector subunit a</fullName>
    </alternativeName>
    <alternativeName>
        <fullName evidence="11">F-ATPase subunit 6</fullName>
    </alternativeName>
</protein>
<feature type="chain" id="PRO_5026048095" description="ATP synthase subunit a" evidence="13">
    <location>
        <begin position="24"/>
        <end position="358"/>
    </location>
</feature>
<evidence type="ECO:0000256" key="2">
    <source>
        <dbReference type="ARBA" id="ARBA00006810"/>
    </source>
</evidence>
<dbReference type="SUPFAM" id="SSF81336">
    <property type="entry name" value="F1F0 ATP synthase subunit A"/>
    <property type="match status" value="1"/>
</dbReference>
<evidence type="ECO:0000256" key="8">
    <source>
        <dbReference type="ARBA" id="ARBA00023065"/>
    </source>
</evidence>
<keyword evidence="11" id="KW-1003">Cell membrane</keyword>